<dbReference type="SMART" id="SM00440">
    <property type="entry name" value="ZnF_C2C2"/>
    <property type="match status" value="1"/>
</dbReference>
<evidence type="ECO:0000313" key="13">
    <source>
        <dbReference type="RefSeq" id="XP_008483826.1"/>
    </source>
</evidence>
<name>A0A1S3DL81_DIACI</name>
<dbReference type="CDD" id="cd10507">
    <property type="entry name" value="Zn-ribbon_RPA12"/>
    <property type="match status" value="1"/>
</dbReference>
<dbReference type="Proteomes" id="UP000079169">
    <property type="component" value="Unplaced"/>
</dbReference>
<dbReference type="PaxDb" id="121845-A0A1S3DL81"/>
<organism evidence="12 13">
    <name type="scientific">Diaphorina citri</name>
    <name type="common">Asian citrus psyllid</name>
    <dbReference type="NCBI Taxonomy" id="121845"/>
    <lineage>
        <taxon>Eukaryota</taxon>
        <taxon>Metazoa</taxon>
        <taxon>Ecdysozoa</taxon>
        <taxon>Arthropoda</taxon>
        <taxon>Hexapoda</taxon>
        <taxon>Insecta</taxon>
        <taxon>Pterygota</taxon>
        <taxon>Neoptera</taxon>
        <taxon>Paraneoptera</taxon>
        <taxon>Hemiptera</taxon>
        <taxon>Sternorrhyncha</taxon>
        <taxon>Psylloidea</taxon>
        <taxon>Psyllidae</taxon>
        <taxon>Diaphorininae</taxon>
        <taxon>Diaphorina</taxon>
    </lineage>
</organism>
<evidence type="ECO:0000256" key="3">
    <source>
        <dbReference type="ARBA" id="ARBA00022478"/>
    </source>
</evidence>
<evidence type="ECO:0000256" key="5">
    <source>
        <dbReference type="ARBA" id="ARBA00022771"/>
    </source>
</evidence>
<keyword evidence="4" id="KW-0479">Metal-binding</keyword>
<dbReference type="PANTHER" id="PTHR11239">
    <property type="entry name" value="DNA-DIRECTED RNA POLYMERASE"/>
    <property type="match status" value="1"/>
</dbReference>
<evidence type="ECO:0000256" key="4">
    <source>
        <dbReference type="ARBA" id="ARBA00022723"/>
    </source>
</evidence>
<dbReference type="GO" id="GO:0006363">
    <property type="term" value="P:termination of RNA polymerase I transcription"/>
    <property type="evidence" value="ECO:0007669"/>
    <property type="project" value="TreeGrafter"/>
</dbReference>
<dbReference type="GO" id="GO:0003899">
    <property type="term" value="F:DNA-directed RNA polymerase activity"/>
    <property type="evidence" value="ECO:0007669"/>
    <property type="project" value="InterPro"/>
</dbReference>
<keyword evidence="3 13" id="KW-0240">DNA-directed RNA polymerase</keyword>
<dbReference type="Gene3D" id="2.20.25.10">
    <property type="match status" value="1"/>
</dbReference>
<evidence type="ECO:0000256" key="1">
    <source>
        <dbReference type="ARBA" id="ARBA00004604"/>
    </source>
</evidence>
<evidence type="ECO:0000256" key="7">
    <source>
        <dbReference type="ARBA" id="ARBA00023242"/>
    </source>
</evidence>
<evidence type="ECO:0000256" key="9">
    <source>
        <dbReference type="ARBA" id="ARBA00044497"/>
    </source>
</evidence>
<evidence type="ECO:0000313" key="12">
    <source>
        <dbReference type="Proteomes" id="UP000079169"/>
    </source>
</evidence>
<keyword evidence="5 10" id="KW-0863">Zinc-finger</keyword>
<sequence>MVFEDFFTCSEEDKRSTNMTSEGYFNVESEFCSKCGTILPLFDFKGDVKCYVCKTSYGTQVFEEIKAEYTIHFNTVEKEKQKDKTEIADGPIVERKCKRCNNDTMSYATLQLRSADEGQTIFFTCTKCHFKESENS</sequence>
<keyword evidence="12" id="KW-1185">Reference proteome</keyword>
<dbReference type="PROSITE" id="PS00466">
    <property type="entry name" value="ZF_TFIIS_1"/>
    <property type="match status" value="1"/>
</dbReference>
<dbReference type="InterPro" id="IPR012164">
    <property type="entry name" value="Rpa12/Rpb9/Rpc10/TFS"/>
</dbReference>
<dbReference type="CTD" id="136025734"/>
<keyword evidence="3 13" id="KW-0804">Transcription</keyword>
<evidence type="ECO:0000256" key="2">
    <source>
        <dbReference type="ARBA" id="ARBA00018784"/>
    </source>
</evidence>
<keyword evidence="6" id="KW-0862">Zinc</keyword>
<dbReference type="PANTHER" id="PTHR11239:SF14">
    <property type="entry name" value="DNA-DIRECTED RNA POLYMERASE I SUBUNIT RPA12"/>
    <property type="match status" value="1"/>
</dbReference>
<evidence type="ECO:0000256" key="6">
    <source>
        <dbReference type="ARBA" id="ARBA00022833"/>
    </source>
</evidence>
<dbReference type="Pfam" id="PF01096">
    <property type="entry name" value="Zn_ribbon_TFIIS"/>
    <property type="match status" value="1"/>
</dbReference>
<dbReference type="STRING" id="121845.A0A1S3DL81"/>
<feature type="domain" description="TFIIS-type" evidence="11">
    <location>
        <begin position="93"/>
        <end position="133"/>
    </location>
</feature>
<dbReference type="RefSeq" id="XP_008483826.1">
    <property type="nucleotide sequence ID" value="XM_008485604.3"/>
</dbReference>
<dbReference type="SUPFAM" id="SSF57783">
    <property type="entry name" value="Zinc beta-ribbon"/>
    <property type="match status" value="1"/>
</dbReference>
<dbReference type="GO" id="GO:0005736">
    <property type="term" value="C:RNA polymerase I complex"/>
    <property type="evidence" value="ECO:0007669"/>
    <property type="project" value="TreeGrafter"/>
</dbReference>
<dbReference type="AlphaFoldDB" id="A0A1S3DL81"/>
<protein>
    <recommendedName>
        <fullName evidence="2">DNA-directed RNA polymerase I subunit RPA12</fullName>
    </recommendedName>
    <alternativeName>
        <fullName evidence="8">DNA-directed RNA polymerase I subunit H</fullName>
    </alternativeName>
</protein>
<comment type="function">
    <text evidence="9">Core component of RNA polymerase I (Pol I), a DNA-dependent RNA polymerase which synthesizes ribosomal RNA precursors using the four ribonucleoside triphosphates as substrates. Can mediate Pol I proofreading of the nascent RNA transcript. Anchors into the Pol I active site to monitor transcription fidelity and cleave mis-incorporated 5'-ribonucleotides.</text>
</comment>
<comment type="subcellular location">
    <subcellularLocation>
        <location evidence="1">Nucleus</location>
        <location evidence="1">Nucleolus</location>
    </subcellularLocation>
</comment>
<accession>A0A1S3DL81</accession>
<dbReference type="KEGG" id="dci:103520506"/>
<reference evidence="13" key="1">
    <citation type="submission" date="2025-08" db="UniProtKB">
        <authorList>
            <consortium name="RefSeq"/>
        </authorList>
    </citation>
    <scope>IDENTIFICATION</scope>
</reference>
<proteinExistence type="predicted"/>
<dbReference type="GO" id="GO:0003676">
    <property type="term" value="F:nucleic acid binding"/>
    <property type="evidence" value="ECO:0007669"/>
    <property type="project" value="InterPro"/>
</dbReference>
<dbReference type="InterPro" id="IPR034004">
    <property type="entry name" value="Zn_ribbon_RPA12_C"/>
</dbReference>
<evidence type="ECO:0000256" key="8">
    <source>
        <dbReference type="ARBA" id="ARBA00031781"/>
    </source>
</evidence>
<dbReference type="OMA" id="EMQYHTL"/>
<dbReference type="GO" id="GO:0008270">
    <property type="term" value="F:zinc ion binding"/>
    <property type="evidence" value="ECO:0007669"/>
    <property type="project" value="UniProtKB-KW"/>
</dbReference>
<keyword evidence="7" id="KW-0539">Nucleus</keyword>
<dbReference type="GeneID" id="103520506"/>
<gene>
    <name evidence="13" type="primary">LOC103520506</name>
</gene>
<dbReference type="PROSITE" id="PS51133">
    <property type="entry name" value="ZF_TFIIS_2"/>
    <property type="match status" value="1"/>
</dbReference>
<evidence type="ECO:0000256" key="10">
    <source>
        <dbReference type="PROSITE-ProRule" id="PRU00472"/>
    </source>
</evidence>
<dbReference type="InterPro" id="IPR001222">
    <property type="entry name" value="Znf_TFIIS"/>
</dbReference>
<evidence type="ECO:0000259" key="11">
    <source>
        <dbReference type="PROSITE" id="PS51133"/>
    </source>
</evidence>